<dbReference type="EMBL" id="JAOQAZ010000004">
    <property type="protein sequence ID" value="KAJ4267726.1"/>
    <property type="molecule type" value="Genomic_DNA"/>
</dbReference>
<dbReference type="InterPro" id="IPR050667">
    <property type="entry name" value="PPR-containing_protein"/>
</dbReference>
<dbReference type="PANTHER" id="PTHR47939:SF5">
    <property type="entry name" value="PENTACOTRIPEPTIDE-REPEAT REGION OF PRORP DOMAIN-CONTAINING PROTEIN"/>
    <property type="match status" value="1"/>
</dbReference>
<proteinExistence type="predicted"/>
<dbReference type="OrthoDB" id="185373at2759"/>
<sequence length="796" mass="92111">MRAQLARHARRVLIQHVRNPSCAVYSAPLRRRYVPSTINNGHSQRTFFDGLFSKAPREVRQPEFEPGWQTIMVWRSRMLDNLRPPPTEELIQAWRNFFEGKLESKVPLNGTQAMQCLRLLDYLVKQREEFPTSEAKLLVADLKNALLALEHLRPRERNQQHLDLAKNIWSAIDDIKITRPGFVTTGSLWSSFLKVLCSFNGSKDALKLVYANWEDVMKLCGKKNDNPILSLMEGLAREGYEDDLVHLIERVVDTSYPFDKHLQYIMVDFFAQRDRIPETKYWVDMPMKSPKRSFKIYPLIANFAVRNNLKEWAVPYFLELGTQLENEEKAERFYWDSLMQGILILGKGLAEVRKWMFMYEHPEKSDMRATIGTINGLLRAAVGIRDPVLVEDILALATEMGIQPNGETHLHLMQVRLEAGYLPGVHASYKKVVERSPWHNQASLWWEFSQLVNEYLAVLSSQPTPNFKLISEIIEQCEEDQVLLEPQTVASLCIRFLENEQHFDVMDILSVHSFQFSATEREIIQDAFVKFCTDPLTSTSRSWTGYQILRQFFQDLSFDHRVELMEAFFDRNRPDMATHVFGHMRQHRNNDYHPKRETYISCFEGLSRSPDEESLEMVHNMLKMDTTVAPNTKLYTSLILAYTACEKPTQSMDFWQAITASREGPSYASLEAVFWSLERTPRGSKEADKIWKRIERMDIDVPPAVYNAYIGAVAASGEEEKVHDIITRMAVVTESEPDAMTLGVAFNALPGQKLQANFKGWATVRYPDAWAKLETKGKRLNKDSLCQYKLKRILRA</sequence>
<protein>
    <recommendedName>
        <fullName evidence="3">Complex I intermediate-associated protein 84, mitochondrial</fullName>
    </recommendedName>
</protein>
<gene>
    <name evidence="1" type="ORF">NW762_003841</name>
</gene>
<dbReference type="Proteomes" id="UP001152049">
    <property type="component" value="Unassembled WGS sequence"/>
</dbReference>
<evidence type="ECO:0008006" key="3">
    <source>
        <dbReference type="Google" id="ProtNLM"/>
    </source>
</evidence>
<evidence type="ECO:0000313" key="2">
    <source>
        <dbReference type="Proteomes" id="UP001152049"/>
    </source>
</evidence>
<accession>A0A9W8VJ96</accession>
<name>A0A9W8VJ96_9HYPO</name>
<comment type="caution">
    <text evidence="1">The sequence shown here is derived from an EMBL/GenBank/DDBJ whole genome shotgun (WGS) entry which is preliminary data.</text>
</comment>
<organism evidence="1 2">
    <name type="scientific">Fusarium torreyae</name>
    <dbReference type="NCBI Taxonomy" id="1237075"/>
    <lineage>
        <taxon>Eukaryota</taxon>
        <taxon>Fungi</taxon>
        <taxon>Dikarya</taxon>
        <taxon>Ascomycota</taxon>
        <taxon>Pezizomycotina</taxon>
        <taxon>Sordariomycetes</taxon>
        <taxon>Hypocreomycetidae</taxon>
        <taxon>Hypocreales</taxon>
        <taxon>Nectriaceae</taxon>
        <taxon>Fusarium</taxon>
    </lineage>
</organism>
<dbReference type="Gene3D" id="1.25.40.10">
    <property type="entry name" value="Tetratricopeptide repeat domain"/>
    <property type="match status" value="1"/>
</dbReference>
<dbReference type="PANTHER" id="PTHR47939">
    <property type="entry name" value="MEMBRANE-ASSOCIATED SALT-INDUCIBLE PROTEIN-LIKE"/>
    <property type="match status" value="1"/>
</dbReference>
<evidence type="ECO:0000313" key="1">
    <source>
        <dbReference type="EMBL" id="KAJ4267726.1"/>
    </source>
</evidence>
<dbReference type="AlphaFoldDB" id="A0A9W8VJ96"/>
<reference evidence="1" key="1">
    <citation type="submission" date="2022-09" db="EMBL/GenBank/DDBJ databases">
        <title>Fusarium specimens isolated from Avocado Roots.</title>
        <authorList>
            <person name="Stajich J."/>
            <person name="Roper C."/>
            <person name="Heimlech-Rivalta G."/>
        </authorList>
    </citation>
    <scope>NUCLEOTIDE SEQUENCE</scope>
    <source>
        <strain evidence="1">CF00136</strain>
    </source>
</reference>
<dbReference type="InterPro" id="IPR011990">
    <property type="entry name" value="TPR-like_helical_dom_sf"/>
</dbReference>
<keyword evidence="2" id="KW-1185">Reference proteome</keyword>